<dbReference type="AlphaFoldDB" id="A0A9W6XXZ4"/>
<dbReference type="Proteomes" id="UP001165121">
    <property type="component" value="Unassembled WGS sequence"/>
</dbReference>
<protein>
    <submittedName>
        <fullName evidence="1">Unnamed protein product</fullName>
    </submittedName>
</protein>
<comment type="caution">
    <text evidence="1">The sequence shown here is derived from an EMBL/GenBank/DDBJ whole genome shotgun (WGS) entry which is preliminary data.</text>
</comment>
<reference evidence="1" key="1">
    <citation type="submission" date="2023-04" db="EMBL/GenBank/DDBJ databases">
        <title>Phytophthora fragariaefolia NBRC 109709.</title>
        <authorList>
            <person name="Ichikawa N."/>
            <person name="Sato H."/>
            <person name="Tonouchi N."/>
        </authorList>
    </citation>
    <scope>NUCLEOTIDE SEQUENCE</scope>
    <source>
        <strain evidence="1">NBRC 109709</strain>
    </source>
</reference>
<proteinExistence type="predicted"/>
<keyword evidence="2" id="KW-1185">Reference proteome</keyword>
<name>A0A9W6XXZ4_9STRA</name>
<evidence type="ECO:0000313" key="2">
    <source>
        <dbReference type="Proteomes" id="UP001165121"/>
    </source>
</evidence>
<dbReference type="EMBL" id="BSXT01002304">
    <property type="protein sequence ID" value="GMF48277.1"/>
    <property type="molecule type" value="Genomic_DNA"/>
</dbReference>
<sequence length="141" mass="16286">MILLRIKLLYVLDSSKRNAMFASSNKVFEAPFDRIPVSLDRVCQNLTDLSKKVSQIIKYMKLPTASASLYGIAFISFFFESVCGHMARESLMLLSVGVPTGYALRWLKWSRTLVAYFWWMKMDRFFTIAYNGPPQEVLCFT</sequence>
<evidence type="ECO:0000313" key="1">
    <source>
        <dbReference type="EMBL" id="GMF48277.1"/>
    </source>
</evidence>
<accession>A0A9W6XXZ4</accession>
<gene>
    <name evidence="1" type="ORF">Pfra01_001858400</name>
</gene>
<organism evidence="1 2">
    <name type="scientific">Phytophthora fragariaefolia</name>
    <dbReference type="NCBI Taxonomy" id="1490495"/>
    <lineage>
        <taxon>Eukaryota</taxon>
        <taxon>Sar</taxon>
        <taxon>Stramenopiles</taxon>
        <taxon>Oomycota</taxon>
        <taxon>Peronosporomycetes</taxon>
        <taxon>Peronosporales</taxon>
        <taxon>Peronosporaceae</taxon>
        <taxon>Phytophthora</taxon>
    </lineage>
</organism>